<dbReference type="AlphaFoldDB" id="A0A1F8DH71"/>
<feature type="transmembrane region" description="Helical" evidence="1">
    <location>
        <begin position="167"/>
        <end position="189"/>
    </location>
</feature>
<gene>
    <name evidence="2" type="ORF">A2573_02335</name>
</gene>
<dbReference type="EMBL" id="MGIL01000019">
    <property type="protein sequence ID" value="OGM87957.1"/>
    <property type="molecule type" value="Genomic_DNA"/>
</dbReference>
<feature type="transmembrane region" description="Helical" evidence="1">
    <location>
        <begin position="59"/>
        <end position="85"/>
    </location>
</feature>
<feature type="transmembrane region" description="Helical" evidence="1">
    <location>
        <begin position="195"/>
        <end position="216"/>
    </location>
</feature>
<feature type="transmembrane region" description="Helical" evidence="1">
    <location>
        <begin position="129"/>
        <end position="146"/>
    </location>
</feature>
<organism evidence="2 3">
    <name type="scientific">Candidatus Woesebacteria bacterium RIFOXYD1_FULL_43_18</name>
    <dbReference type="NCBI Taxonomy" id="1802551"/>
    <lineage>
        <taxon>Bacteria</taxon>
        <taxon>Candidatus Woeseibacteriota</taxon>
    </lineage>
</organism>
<comment type="caution">
    <text evidence="2">The sequence shown here is derived from an EMBL/GenBank/DDBJ whole genome shotgun (WGS) entry which is preliminary data.</text>
</comment>
<evidence type="ECO:0000256" key="1">
    <source>
        <dbReference type="SAM" id="Phobius"/>
    </source>
</evidence>
<reference evidence="2 3" key="1">
    <citation type="journal article" date="2016" name="Nat. Commun.">
        <title>Thousands of microbial genomes shed light on interconnected biogeochemical processes in an aquifer system.</title>
        <authorList>
            <person name="Anantharaman K."/>
            <person name="Brown C.T."/>
            <person name="Hug L.A."/>
            <person name="Sharon I."/>
            <person name="Castelle C.J."/>
            <person name="Probst A.J."/>
            <person name="Thomas B.C."/>
            <person name="Singh A."/>
            <person name="Wilkins M.J."/>
            <person name="Karaoz U."/>
            <person name="Brodie E.L."/>
            <person name="Williams K.H."/>
            <person name="Hubbard S.S."/>
            <person name="Banfield J.F."/>
        </authorList>
    </citation>
    <scope>NUCLEOTIDE SEQUENCE [LARGE SCALE GENOMIC DNA]</scope>
</reference>
<keyword evidence="1" id="KW-1133">Transmembrane helix</keyword>
<sequence>MQKLSSPFGLIKKAVNIFAKKENFYFLVKIYLPLLPFSILSGIQNYLPVSVADTSVSWFSLGLGVLQVLSLLVGAFTTVSGIIALRKVAEGEELSVKKTFMSAWKVYWAFLLLSTVLTLAYLFGFILLIVPGLLFIVWFAFSRFVMVEKNTGVKLSLLKSRQLVKGVYWEVLGRLIVFGMFTVIIQIILSMVPYGVGSVVNSLSGGLYMLPLYLLYRELSV</sequence>
<keyword evidence="1" id="KW-0472">Membrane</keyword>
<name>A0A1F8DH71_9BACT</name>
<accession>A0A1F8DH71</accession>
<protein>
    <recommendedName>
        <fullName evidence="4">Glycerophosphoryl diester phosphodiesterase membrane domain-containing protein</fullName>
    </recommendedName>
</protein>
<feature type="transmembrane region" description="Helical" evidence="1">
    <location>
        <begin position="106"/>
        <end position="123"/>
    </location>
</feature>
<evidence type="ECO:0008006" key="4">
    <source>
        <dbReference type="Google" id="ProtNLM"/>
    </source>
</evidence>
<evidence type="ECO:0000313" key="2">
    <source>
        <dbReference type="EMBL" id="OGM87957.1"/>
    </source>
</evidence>
<evidence type="ECO:0000313" key="3">
    <source>
        <dbReference type="Proteomes" id="UP000177596"/>
    </source>
</evidence>
<dbReference type="Proteomes" id="UP000177596">
    <property type="component" value="Unassembled WGS sequence"/>
</dbReference>
<keyword evidence="1" id="KW-0812">Transmembrane</keyword>
<proteinExistence type="predicted"/>
<feature type="transmembrane region" description="Helical" evidence="1">
    <location>
        <begin position="26"/>
        <end position="47"/>
    </location>
</feature>